<reference evidence="2 3" key="1">
    <citation type="journal article" date="2011" name="Plasmid">
        <title>Streptomyces turgidiscabies Car8 contains a modular pathogenicity island that shares virulence genes with other actinobacterial plant pathogens.</title>
        <authorList>
            <person name="Huguet-Tapia J.C."/>
            <person name="Badger J.H."/>
            <person name="Loria R."/>
            <person name="Pettis G.S."/>
        </authorList>
    </citation>
    <scope>NUCLEOTIDE SEQUENCE [LARGE SCALE GENOMIC DNA]</scope>
    <source>
        <strain evidence="2 3">Car8</strain>
    </source>
</reference>
<evidence type="ECO:0000256" key="1">
    <source>
        <dbReference type="SAM" id="MobiDB-lite"/>
    </source>
</evidence>
<evidence type="ECO:0000313" key="3">
    <source>
        <dbReference type="Proteomes" id="UP000010931"/>
    </source>
</evidence>
<feature type="compositionally biased region" description="Low complexity" evidence="1">
    <location>
        <begin position="104"/>
        <end position="121"/>
    </location>
</feature>
<feature type="compositionally biased region" description="Basic and acidic residues" evidence="1">
    <location>
        <begin position="626"/>
        <end position="648"/>
    </location>
</feature>
<accession>L7F549</accession>
<comment type="caution">
    <text evidence="2">The sequence shown here is derived from an EMBL/GenBank/DDBJ whole genome shotgun (WGS) entry which is preliminary data.</text>
</comment>
<dbReference type="EMBL" id="AEJB01000353">
    <property type="protein sequence ID" value="ELP66437.1"/>
    <property type="molecule type" value="Genomic_DNA"/>
</dbReference>
<feature type="region of interest" description="Disordered" evidence="1">
    <location>
        <begin position="501"/>
        <end position="520"/>
    </location>
</feature>
<organism evidence="2 3">
    <name type="scientific">Streptomyces turgidiscabies (strain Car8)</name>
    <dbReference type="NCBI Taxonomy" id="698760"/>
    <lineage>
        <taxon>Bacteria</taxon>
        <taxon>Bacillati</taxon>
        <taxon>Actinomycetota</taxon>
        <taxon>Actinomycetes</taxon>
        <taxon>Kitasatosporales</taxon>
        <taxon>Streptomycetaceae</taxon>
        <taxon>Streptomyces</taxon>
    </lineage>
</organism>
<name>L7F549_STRT8</name>
<dbReference type="STRING" id="85558.T45_02591"/>
<gene>
    <name evidence="2" type="ORF">STRTUCAR8_08518</name>
</gene>
<feature type="region of interest" description="Disordered" evidence="1">
    <location>
        <begin position="104"/>
        <end position="128"/>
    </location>
</feature>
<dbReference type="RefSeq" id="WP_006378484.1">
    <property type="nucleotide sequence ID" value="NZ_AEJB01000353.1"/>
</dbReference>
<dbReference type="GeneID" id="97402304"/>
<proteinExistence type="predicted"/>
<dbReference type="PATRIC" id="fig|698760.3.peg.4799"/>
<sequence length="648" mass="66049">MNEQLPPVAPDVVAGAVEGLTSRLRRKLDAAVEQYATLRASVDGDTVSVSCGEDAVVTLTPGPSGTVTTADQAYCTCLLAPRCLHRAAVLGACPVADAETTTAEATTAETSAAGSTTGPAPQAEPVADPEFPATATAAPALTVALVLTPAQTTAASGLWSAAAAVLAAGVPAAGAVPQAELLRAAHTARLAGLHRAEAAAVRVVRGLRGARARHDGHRLADLTAALSELLLTTGLLAAAHPDPALIGTARRGYRPGDGGLRVHGVCREPVISATGYGGVVTHLVTDDGRWFSVADVKPGGPARARGAATAPVSLGPAALDHSQLARGGLLITGATVSPDGRLGSGKGVRATPLTGIPWSSGPLAALFARPLAETVAERLATAPGQDGEDGRSGEPIGCDLIVVGAFGDRLLAREPTAADGPLVRLAPANGHPDLAHTANLRRLASRPGLHIRVIGRIDPDRAATLRPLAVGPVPGTEVTLRLPPEWLGRADLGYDRIQGTHLPPPDAGPPAGAIAGSPPDPLADSPLWRVRRLVELAVAGGRRAVAEPARSGDLGRDTASLRRAGFRTAADLATALTAAADRRTRDVFGRLDEADPGHYASAWLAAAVHLASAERALVRATWSDPGRPDPRCDGDPTHGRSRDRSRVG</sequence>
<feature type="region of interest" description="Disordered" evidence="1">
    <location>
        <begin position="620"/>
        <end position="648"/>
    </location>
</feature>
<dbReference type="AlphaFoldDB" id="L7F549"/>
<dbReference type="Proteomes" id="UP000010931">
    <property type="component" value="Unassembled WGS sequence"/>
</dbReference>
<protein>
    <submittedName>
        <fullName evidence="2">SWIM zinc finger domain protein</fullName>
    </submittedName>
</protein>
<keyword evidence="3" id="KW-1185">Reference proteome</keyword>
<evidence type="ECO:0000313" key="2">
    <source>
        <dbReference type="EMBL" id="ELP66437.1"/>
    </source>
</evidence>